<keyword evidence="3" id="KW-1185">Reference proteome</keyword>
<dbReference type="Proteomes" id="UP000695562">
    <property type="component" value="Unassembled WGS sequence"/>
</dbReference>
<evidence type="ECO:0000256" key="1">
    <source>
        <dbReference type="SAM" id="Phobius"/>
    </source>
</evidence>
<comment type="caution">
    <text evidence="2">The sequence shown here is derived from an EMBL/GenBank/DDBJ whole genome shotgun (WGS) entry which is preliminary data.</text>
</comment>
<dbReference type="AlphaFoldDB" id="A0A8J4Q649"/>
<gene>
    <name evidence="2" type="ORF">CYY_004010</name>
</gene>
<reference evidence="2" key="1">
    <citation type="submission" date="2020-01" db="EMBL/GenBank/DDBJ databases">
        <title>Development of genomics and gene disruption for Polysphondylium violaceum indicates a role for the polyketide synthase stlB in stalk morphogenesis.</title>
        <authorList>
            <person name="Narita B."/>
            <person name="Kawabe Y."/>
            <person name="Kin K."/>
            <person name="Saito T."/>
            <person name="Gibbs R."/>
            <person name="Kuspa A."/>
            <person name="Muzny D."/>
            <person name="Queller D."/>
            <person name="Richards S."/>
            <person name="Strassman J."/>
            <person name="Sucgang R."/>
            <person name="Worley K."/>
            <person name="Schaap P."/>
        </authorList>
    </citation>
    <scope>NUCLEOTIDE SEQUENCE</scope>
    <source>
        <strain evidence="2">QSvi11</strain>
    </source>
</reference>
<accession>A0A8J4Q649</accession>
<proteinExistence type="predicted"/>
<protein>
    <submittedName>
        <fullName evidence="2">Uncharacterized protein</fullName>
    </submittedName>
</protein>
<dbReference type="EMBL" id="AJWJ01000134">
    <property type="protein sequence ID" value="KAF2074696.1"/>
    <property type="molecule type" value="Genomic_DNA"/>
</dbReference>
<sequence length="250" mass="27368">MYIKPSLYILSTLLLIASICLTATNGSVVLFRTLNYQDFKLCPVLEGDIVKIDTDIYAIPESFAPYMESKIESINGANETVYTLNRASAPPGMTLYVDIYIETIINETKPIARGYDMGCAKNLATYLCSYNFIKLNLQPCNDMCSTFESCPKVLNMTVDNQVKNVVPTAESCFAGGIKETAPGSCSTYPLSAGIPGWENIYPSNSTSENSDDEKYPGGKTKGTILGFGILIALLLMILGLGFIMRFQTKK</sequence>
<feature type="transmembrane region" description="Helical" evidence="1">
    <location>
        <begin position="224"/>
        <end position="244"/>
    </location>
</feature>
<name>A0A8J4Q649_9MYCE</name>
<evidence type="ECO:0000313" key="3">
    <source>
        <dbReference type="Proteomes" id="UP000695562"/>
    </source>
</evidence>
<organism evidence="2 3">
    <name type="scientific">Polysphondylium violaceum</name>
    <dbReference type="NCBI Taxonomy" id="133409"/>
    <lineage>
        <taxon>Eukaryota</taxon>
        <taxon>Amoebozoa</taxon>
        <taxon>Evosea</taxon>
        <taxon>Eumycetozoa</taxon>
        <taxon>Dictyostelia</taxon>
        <taxon>Dictyosteliales</taxon>
        <taxon>Dictyosteliaceae</taxon>
        <taxon>Polysphondylium</taxon>
    </lineage>
</organism>
<keyword evidence="1" id="KW-1133">Transmembrane helix</keyword>
<evidence type="ECO:0000313" key="2">
    <source>
        <dbReference type="EMBL" id="KAF2074696.1"/>
    </source>
</evidence>
<keyword evidence="1" id="KW-0812">Transmembrane</keyword>
<keyword evidence="1" id="KW-0472">Membrane</keyword>